<name>A0ABY4AA65_9BURK</name>
<reference evidence="1 2" key="1">
    <citation type="submission" date="2020-10" db="EMBL/GenBank/DDBJ databases">
        <title>Genome analysis of Massilia species.</title>
        <authorList>
            <person name="Jung D.-H."/>
        </authorList>
    </citation>
    <scope>NUCLEOTIDE SEQUENCE [LARGE SCALE GENOMIC DNA]</scope>
    <source>
        <strain evidence="2">sipir</strain>
    </source>
</reference>
<keyword evidence="2" id="KW-1185">Reference proteome</keyword>
<accession>A0ABY4AA65</accession>
<protein>
    <recommendedName>
        <fullName evidence="3">Phage tail protein</fullName>
    </recommendedName>
</protein>
<dbReference type="Proteomes" id="UP000831532">
    <property type="component" value="Chromosome"/>
</dbReference>
<dbReference type="EMBL" id="CP063361">
    <property type="protein sequence ID" value="UOD31700.1"/>
    <property type="molecule type" value="Genomic_DNA"/>
</dbReference>
<evidence type="ECO:0008006" key="3">
    <source>
        <dbReference type="Google" id="ProtNLM"/>
    </source>
</evidence>
<organism evidence="1 2">
    <name type="scientific">Massilia violaceinigra</name>
    <dbReference type="NCBI Taxonomy" id="2045208"/>
    <lineage>
        <taxon>Bacteria</taxon>
        <taxon>Pseudomonadati</taxon>
        <taxon>Pseudomonadota</taxon>
        <taxon>Betaproteobacteria</taxon>
        <taxon>Burkholderiales</taxon>
        <taxon>Oxalobacteraceae</taxon>
        <taxon>Telluria group</taxon>
        <taxon>Massilia</taxon>
    </lineage>
</organism>
<proteinExistence type="predicted"/>
<sequence>MKFTSTIKVTGMKFSKGTMDNGQAFDSTKVFVETELDASKDTAMGTACAEYGLGKADEYQKYKHLAGAFPFMAIAEMEIVTNGKTQKTVIHSLKPVDATRTAAAAGAKHVSG</sequence>
<dbReference type="RefSeq" id="WP_243492811.1">
    <property type="nucleotide sequence ID" value="NZ_CP063361.1"/>
</dbReference>
<evidence type="ECO:0000313" key="1">
    <source>
        <dbReference type="EMBL" id="UOD31700.1"/>
    </source>
</evidence>
<evidence type="ECO:0000313" key="2">
    <source>
        <dbReference type="Proteomes" id="UP000831532"/>
    </source>
</evidence>
<gene>
    <name evidence="1" type="ORF">INH39_08465</name>
</gene>